<evidence type="ECO:0000256" key="1">
    <source>
        <dbReference type="SAM" id="MobiDB-lite"/>
    </source>
</evidence>
<dbReference type="CDD" id="cd00173">
    <property type="entry name" value="SH2"/>
    <property type="match status" value="1"/>
</dbReference>
<dbReference type="InterPro" id="IPR036860">
    <property type="entry name" value="SH2_dom_sf"/>
</dbReference>
<protein>
    <recommendedName>
        <fullName evidence="5">SH2 domain-containing protein</fullName>
    </recommendedName>
</protein>
<comment type="caution">
    <text evidence="3">The sequence shown here is derived from an EMBL/GenBank/DDBJ whole genome shotgun (WGS) entry which is preliminary data.</text>
</comment>
<accession>A0AAD5DPY7</accession>
<organism evidence="3 4">
    <name type="scientific">Chlorella ohadii</name>
    <dbReference type="NCBI Taxonomy" id="2649997"/>
    <lineage>
        <taxon>Eukaryota</taxon>
        <taxon>Viridiplantae</taxon>
        <taxon>Chlorophyta</taxon>
        <taxon>core chlorophytes</taxon>
        <taxon>Trebouxiophyceae</taxon>
        <taxon>Chlorellales</taxon>
        <taxon>Chlorellaceae</taxon>
        <taxon>Chlorella clade</taxon>
        <taxon>Chlorella</taxon>
    </lineage>
</organism>
<reference evidence="3" key="1">
    <citation type="submission" date="2020-11" db="EMBL/GenBank/DDBJ databases">
        <title>Chlorella ohadii genome sequencing and assembly.</title>
        <authorList>
            <person name="Murik O."/>
            <person name="Treves H."/>
            <person name="Kedem I."/>
            <person name="Shotland Y."/>
            <person name="Kaplan A."/>
        </authorList>
    </citation>
    <scope>NUCLEOTIDE SEQUENCE</scope>
    <source>
        <strain evidence="3">1</strain>
    </source>
</reference>
<proteinExistence type="predicted"/>
<feature type="signal peptide" evidence="2">
    <location>
        <begin position="1"/>
        <end position="26"/>
    </location>
</feature>
<dbReference type="AlphaFoldDB" id="A0AAD5DPY7"/>
<dbReference type="Proteomes" id="UP001205105">
    <property type="component" value="Unassembled WGS sequence"/>
</dbReference>
<keyword evidence="2" id="KW-0732">Signal</keyword>
<dbReference type="Gene3D" id="3.30.505.10">
    <property type="entry name" value="SH2 domain"/>
    <property type="match status" value="1"/>
</dbReference>
<evidence type="ECO:0000313" key="4">
    <source>
        <dbReference type="Proteomes" id="UP001205105"/>
    </source>
</evidence>
<evidence type="ECO:0000256" key="2">
    <source>
        <dbReference type="SAM" id="SignalP"/>
    </source>
</evidence>
<dbReference type="EMBL" id="JADXDR010000062">
    <property type="protein sequence ID" value="KAI7841602.1"/>
    <property type="molecule type" value="Genomic_DNA"/>
</dbReference>
<evidence type="ECO:0000313" key="3">
    <source>
        <dbReference type="EMBL" id="KAI7841602.1"/>
    </source>
</evidence>
<feature type="chain" id="PRO_5042237501" description="SH2 domain-containing protein" evidence="2">
    <location>
        <begin position="27"/>
        <end position="263"/>
    </location>
</feature>
<name>A0AAD5DPY7_9CHLO</name>
<keyword evidence="4" id="KW-1185">Reference proteome</keyword>
<sequence>MSWLAFLGAALLLGLLLVCPLAILESTSKGFLRWPNGKRRRHLQPASAQRAVPAATVLRQHEGPCQLPTLLRLLREQWQQLGLGPRALLDGLPQAMLTLTPQLAVLQAVGPGVYACQKAQLVCGFDVDRTEAEAALAPHRPGTFCLRLSSMPGHLVVSLREPPDALRRRRSTDASACNQGSGSYGPSSESDDQPAVSHYLFRAERLHLTGLSRALAEVPGCIRLLDLSNGRTHRPSILRKAAAAAAAELHAAPNAATAWPIAP</sequence>
<feature type="region of interest" description="Disordered" evidence="1">
    <location>
        <begin position="167"/>
        <end position="192"/>
    </location>
</feature>
<dbReference type="SUPFAM" id="SSF55550">
    <property type="entry name" value="SH2 domain"/>
    <property type="match status" value="1"/>
</dbReference>
<feature type="compositionally biased region" description="Polar residues" evidence="1">
    <location>
        <begin position="173"/>
        <end position="188"/>
    </location>
</feature>
<gene>
    <name evidence="3" type="ORF">COHA_004772</name>
</gene>
<evidence type="ECO:0008006" key="5">
    <source>
        <dbReference type="Google" id="ProtNLM"/>
    </source>
</evidence>